<evidence type="ECO:0000313" key="4">
    <source>
        <dbReference type="Proteomes" id="UP001314205"/>
    </source>
</evidence>
<dbReference type="PANTHER" id="PTHR37159">
    <property type="entry name" value="GH11867P"/>
    <property type="match status" value="1"/>
</dbReference>
<dbReference type="InterPro" id="IPR018713">
    <property type="entry name" value="MPAB/Lcp_cat_dom"/>
</dbReference>
<feature type="transmembrane region" description="Helical" evidence="1">
    <location>
        <begin position="79"/>
        <end position="101"/>
    </location>
</feature>
<dbReference type="Pfam" id="PF09995">
    <property type="entry name" value="MPAB_Lcp_cat"/>
    <property type="match status" value="1"/>
</dbReference>
<evidence type="ECO:0000313" key="3">
    <source>
        <dbReference type="EMBL" id="CAK1590415.1"/>
    </source>
</evidence>
<gene>
    <name evidence="3" type="ORF">PARMNEM_LOCUS10781</name>
</gene>
<keyword evidence="4" id="KW-1185">Reference proteome</keyword>
<sequence length="445" mass="51839">MHGSIEAGRYYQLLTRAPFPIQHRNPMDEFIDGLLTEEASEQPSDSKKPEDLHMELPEWYSEKKFNQARRFFWDNSFGLASSMMLGLIGVFAVPSILRVLVSSRRSSSVYTAYKRYLSTLLHTISWFENELKPGSISWRSLHAVRIRHVRAGLAAKMKGIGIVSQRDVALTQFGFIGFSLLKSDKFGVRQMQEGDWEAYNHFWRVIGHMIGLEDRYNICRKSVDETRQVCKILLDRVFTPCLDNVPEYFEHMARVMLDGMWSVNPTVNTTAFLYWARYLADVPGYIYTEAERVEFQRKLRDQLKGKSDDIGVDSSTLTLKPALEGLPSRPPRILYLRDYDTIESIPEYKKLSFAAKYKLAANNFLMAFYSTYIGKLYLNLNYIFSLLLMKYFPYLAFFRFGIKSSLVNIFVEDPIDDTEPKPNSEYYLPEPPMPWYKTVLSVFYW</sequence>
<feature type="domain" description="ER-bound oxygenase mpaB/mpaB'/Rubber oxygenase catalytic" evidence="2">
    <location>
        <begin position="70"/>
        <end position="252"/>
    </location>
</feature>
<keyword evidence="1" id="KW-1133">Transmembrane helix</keyword>
<dbReference type="GO" id="GO:0016491">
    <property type="term" value="F:oxidoreductase activity"/>
    <property type="evidence" value="ECO:0007669"/>
    <property type="project" value="InterPro"/>
</dbReference>
<name>A0AAV1L646_9NEOP</name>
<dbReference type="PANTHER" id="PTHR37159:SF1">
    <property type="entry name" value="GH11867P"/>
    <property type="match status" value="1"/>
</dbReference>
<reference evidence="3 4" key="1">
    <citation type="submission" date="2023-11" db="EMBL/GenBank/DDBJ databases">
        <authorList>
            <person name="Hedman E."/>
            <person name="Englund M."/>
            <person name="Stromberg M."/>
            <person name="Nyberg Akerstrom W."/>
            <person name="Nylinder S."/>
            <person name="Jareborg N."/>
            <person name="Kallberg Y."/>
            <person name="Kronander E."/>
        </authorList>
    </citation>
    <scope>NUCLEOTIDE SEQUENCE [LARGE SCALE GENOMIC DNA]</scope>
</reference>
<proteinExistence type="predicted"/>
<dbReference type="EMBL" id="CAVLGL010000085">
    <property type="protein sequence ID" value="CAK1590415.1"/>
    <property type="molecule type" value="Genomic_DNA"/>
</dbReference>
<feature type="transmembrane region" description="Helical" evidence="1">
    <location>
        <begin position="383"/>
        <end position="402"/>
    </location>
</feature>
<dbReference type="Proteomes" id="UP001314205">
    <property type="component" value="Unassembled WGS sequence"/>
</dbReference>
<organism evidence="3 4">
    <name type="scientific">Parnassius mnemosyne</name>
    <name type="common">clouded apollo</name>
    <dbReference type="NCBI Taxonomy" id="213953"/>
    <lineage>
        <taxon>Eukaryota</taxon>
        <taxon>Metazoa</taxon>
        <taxon>Ecdysozoa</taxon>
        <taxon>Arthropoda</taxon>
        <taxon>Hexapoda</taxon>
        <taxon>Insecta</taxon>
        <taxon>Pterygota</taxon>
        <taxon>Neoptera</taxon>
        <taxon>Endopterygota</taxon>
        <taxon>Lepidoptera</taxon>
        <taxon>Glossata</taxon>
        <taxon>Ditrysia</taxon>
        <taxon>Papilionoidea</taxon>
        <taxon>Papilionidae</taxon>
        <taxon>Parnassiinae</taxon>
        <taxon>Parnassini</taxon>
        <taxon>Parnassius</taxon>
        <taxon>Driopa</taxon>
    </lineage>
</organism>
<evidence type="ECO:0000259" key="2">
    <source>
        <dbReference type="Pfam" id="PF09995"/>
    </source>
</evidence>
<keyword evidence="1" id="KW-0472">Membrane</keyword>
<keyword evidence="1" id="KW-0812">Transmembrane</keyword>
<accession>A0AAV1L646</accession>
<protein>
    <recommendedName>
        <fullName evidence="2">ER-bound oxygenase mpaB/mpaB'/Rubber oxygenase catalytic domain-containing protein</fullName>
    </recommendedName>
</protein>
<comment type="caution">
    <text evidence="3">The sequence shown here is derived from an EMBL/GenBank/DDBJ whole genome shotgun (WGS) entry which is preliminary data.</text>
</comment>
<dbReference type="AlphaFoldDB" id="A0AAV1L646"/>
<evidence type="ECO:0000256" key="1">
    <source>
        <dbReference type="SAM" id="Phobius"/>
    </source>
</evidence>